<comment type="caution">
    <text evidence="1">The sequence shown here is derived from an EMBL/GenBank/DDBJ whole genome shotgun (WGS) entry which is preliminary data.</text>
</comment>
<dbReference type="OrthoDB" id="3758478at2759"/>
<name>A0A0N0NHC5_9EURO</name>
<dbReference type="STRING" id="1664694.A0A0N0NHC5"/>
<proteinExistence type="predicted"/>
<keyword evidence="2" id="KW-1185">Reference proteome</keyword>
<reference evidence="1 2" key="1">
    <citation type="submission" date="2015-06" db="EMBL/GenBank/DDBJ databases">
        <title>Draft genome of the ant-associated black yeast Phialophora attae CBS 131958.</title>
        <authorList>
            <person name="Moreno L.F."/>
            <person name="Stielow B.J."/>
            <person name="de Hoog S."/>
            <person name="Vicente V.A."/>
            <person name="Weiss V.A."/>
            <person name="de Vries M."/>
            <person name="Cruz L.M."/>
            <person name="Souza E.M."/>
        </authorList>
    </citation>
    <scope>NUCLEOTIDE SEQUENCE [LARGE SCALE GENOMIC DNA]</scope>
    <source>
        <strain evidence="1 2">CBS 131958</strain>
    </source>
</reference>
<dbReference type="GeneID" id="28739642"/>
<sequence length="144" mass="16521">MATRDQLLATALEFVERIDKGESKSIIDIRGENCQHEVGPPCMGVAEPMSNEQYKSWWEEFVPKIWPNGMRFYLDSTRAPVIDERSRHVVLYCKSRASSYKGEYEGRYIMNLTISEDGKKVDDIVEFLDSKTALDYSVKALQTA</sequence>
<protein>
    <recommendedName>
        <fullName evidence="3">SnoaL-like domain-containing protein</fullName>
    </recommendedName>
</protein>
<evidence type="ECO:0008006" key="3">
    <source>
        <dbReference type="Google" id="ProtNLM"/>
    </source>
</evidence>
<dbReference type="PANTHER" id="PTHR39598:SF1">
    <property type="entry name" value="AUSTINOID BIOSYNTHESIS CLUSTERS PROTEIN F-RELATED"/>
    <property type="match status" value="1"/>
</dbReference>
<dbReference type="Proteomes" id="UP000038010">
    <property type="component" value="Unassembled WGS sequence"/>
</dbReference>
<dbReference type="VEuPathDB" id="FungiDB:AB675_7397"/>
<evidence type="ECO:0000313" key="2">
    <source>
        <dbReference type="Proteomes" id="UP000038010"/>
    </source>
</evidence>
<gene>
    <name evidence="1" type="ORF">AB675_7397</name>
</gene>
<evidence type="ECO:0000313" key="1">
    <source>
        <dbReference type="EMBL" id="KPI34531.1"/>
    </source>
</evidence>
<organism evidence="1 2">
    <name type="scientific">Cyphellophora attinorum</name>
    <dbReference type="NCBI Taxonomy" id="1664694"/>
    <lineage>
        <taxon>Eukaryota</taxon>
        <taxon>Fungi</taxon>
        <taxon>Dikarya</taxon>
        <taxon>Ascomycota</taxon>
        <taxon>Pezizomycotina</taxon>
        <taxon>Eurotiomycetes</taxon>
        <taxon>Chaetothyriomycetidae</taxon>
        <taxon>Chaetothyriales</taxon>
        <taxon>Cyphellophoraceae</taxon>
        <taxon>Cyphellophora</taxon>
    </lineage>
</organism>
<accession>A0A0N0NHC5</accession>
<dbReference type="PANTHER" id="PTHR39598">
    <property type="entry name" value="AUSTINOL SYNTHESIS PROTEIN F-RELATED"/>
    <property type="match status" value="1"/>
</dbReference>
<dbReference type="InterPro" id="IPR050977">
    <property type="entry name" value="Fungal_Meroterpenoid_Isomerase"/>
</dbReference>
<dbReference type="RefSeq" id="XP_017994494.1">
    <property type="nucleotide sequence ID" value="XM_018147762.1"/>
</dbReference>
<dbReference type="EMBL" id="LFJN01000057">
    <property type="protein sequence ID" value="KPI34531.1"/>
    <property type="molecule type" value="Genomic_DNA"/>
</dbReference>
<dbReference type="AlphaFoldDB" id="A0A0N0NHC5"/>